<dbReference type="Pfam" id="PF00753">
    <property type="entry name" value="Lactamase_B"/>
    <property type="match status" value="1"/>
</dbReference>
<sequence length="283" mass="29092">MATSLRVGGITVTALDDGASHLPPMFYPGLDFAAHPGLLQPDGTHRIPAGCFLVRGAGFTVLVDAGIGPVTLPFPAELAAAAGLDTVPEAIAAGGALPAALAAAGVAPRDVTTVLLTHLHADHVGWVAPAGTPFFPNAEVVHGAADWAALIAPAPVRDPARTVMEAARAAGVLRPVDAPRVRIAPGVVAHHAPGHTPGHYVVQITGGGQEAWLLGDAVHHPLQLTDTGISFLSDADAGHALRTREELLARFTDRDVLLGMDHFPGLHFQRVSATEGGRAWTSS</sequence>
<comment type="caution">
    <text evidence="6">The sequence shown here is derived from an EMBL/GenBank/DDBJ whole genome shotgun (WGS) entry which is preliminary data.</text>
</comment>
<dbReference type="PANTHER" id="PTHR42978">
    <property type="entry name" value="QUORUM-QUENCHING LACTONASE YTNP-RELATED-RELATED"/>
    <property type="match status" value="1"/>
</dbReference>
<evidence type="ECO:0000259" key="5">
    <source>
        <dbReference type="SMART" id="SM00849"/>
    </source>
</evidence>
<gene>
    <name evidence="6" type="ORF">GCM10010421_59680</name>
</gene>
<evidence type="ECO:0000256" key="3">
    <source>
        <dbReference type="ARBA" id="ARBA00022801"/>
    </source>
</evidence>
<keyword evidence="2" id="KW-0479">Metal-binding</keyword>
<proteinExistence type="inferred from homology"/>
<keyword evidence="7" id="KW-1185">Reference proteome</keyword>
<protein>
    <submittedName>
        <fullName evidence="6">MBL fold metallo-hydrolase</fullName>
    </submittedName>
</protein>
<dbReference type="Proteomes" id="UP001500460">
    <property type="component" value="Unassembled WGS sequence"/>
</dbReference>
<keyword evidence="4" id="KW-0862">Zinc</keyword>
<organism evidence="6 7">
    <name type="scientific">Streptomyces glaucus</name>
    <dbReference type="NCBI Taxonomy" id="284029"/>
    <lineage>
        <taxon>Bacteria</taxon>
        <taxon>Bacillati</taxon>
        <taxon>Actinomycetota</taxon>
        <taxon>Actinomycetes</taxon>
        <taxon>Kitasatosporales</taxon>
        <taxon>Streptomycetaceae</taxon>
        <taxon>Streptomyces</taxon>
    </lineage>
</organism>
<evidence type="ECO:0000256" key="4">
    <source>
        <dbReference type="ARBA" id="ARBA00022833"/>
    </source>
</evidence>
<accession>A0ABN3KJ02</accession>
<name>A0ABN3KJ02_9ACTN</name>
<evidence type="ECO:0000256" key="2">
    <source>
        <dbReference type="ARBA" id="ARBA00022723"/>
    </source>
</evidence>
<dbReference type="InterPro" id="IPR001279">
    <property type="entry name" value="Metallo-B-lactamas"/>
</dbReference>
<evidence type="ECO:0000256" key="1">
    <source>
        <dbReference type="ARBA" id="ARBA00007749"/>
    </source>
</evidence>
<reference evidence="6 7" key="1">
    <citation type="journal article" date="2019" name="Int. J. Syst. Evol. Microbiol.">
        <title>The Global Catalogue of Microorganisms (GCM) 10K type strain sequencing project: providing services to taxonomists for standard genome sequencing and annotation.</title>
        <authorList>
            <consortium name="The Broad Institute Genomics Platform"/>
            <consortium name="The Broad Institute Genome Sequencing Center for Infectious Disease"/>
            <person name="Wu L."/>
            <person name="Ma J."/>
        </authorList>
    </citation>
    <scope>NUCLEOTIDE SEQUENCE [LARGE SCALE GENOMIC DNA]</scope>
    <source>
        <strain evidence="6 7">JCM 6922</strain>
    </source>
</reference>
<dbReference type="Gene3D" id="3.60.15.10">
    <property type="entry name" value="Ribonuclease Z/Hydroxyacylglutathione hydrolase-like"/>
    <property type="match status" value="1"/>
</dbReference>
<dbReference type="InterPro" id="IPR051013">
    <property type="entry name" value="MBL_superfamily_lactonases"/>
</dbReference>
<dbReference type="EMBL" id="BAAATK010000065">
    <property type="protein sequence ID" value="GAA2458358.1"/>
    <property type="molecule type" value="Genomic_DNA"/>
</dbReference>
<evidence type="ECO:0000313" key="6">
    <source>
        <dbReference type="EMBL" id="GAA2458358.1"/>
    </source>
</evidence>
<dbReference type="RefSeq" id="WP_344609091.1">
    <property type="nucleotide sequence ID" value="NZ_BAAATK010000065.1"/>
</dbReference>
<dbReference type="PANTHER" id="PTHR42978:SF6">
    <property type="entry name" value="QUORUM-QUENCHING LACTONASE YTNP-RELATED"/>
    <property type="match status" value="1"/>
</dbReference>
<dbReference type="SUPFAM" id="SSF56281">
    <property type="entry name" value="Metallo-hydrolase/oxidoreductase"/>
    <property type="match status" value="1"/>
</dbReference>
<dbReference type="SMART" id="SM00849">
    <property type="entry name" value="Lactamase_B"/>
    <property type="match status" value="1"/>
</dbReference>
<dbReference type="InterPro" id="IPR036866">
    <property type="entry name" value="RibonucZ/Hydroxyglut_hydro"/>
</dbReference>
<evidence type="ECO:0000313" key="7">
    <source>
        <dbReference type="Proteomes" id="UP001500460"/>
    </source>
</evidence>
<comment type="similarity">
    <text evidence="1">Belongs to the metallo-beta-lactamase superfamily.</text>
</comment>
<keyword evidence="3" id="KW-0378">Hydrolase</keyword>
<feature type="domain" description="Metallo-beta-lactamase" evidence="5">
    <location>
        <begin position="48"/>
        <end position="260"/>
    </location>
</feature>